<evidence type="ECO:0000256" key="5">
    <source>
        <dbReference type="ARBA" id="ARBA00022692"/>
    </source>
</evidence>
<organism evidence="11 12">
    <name type="scientific">Dyella choica</name>
    <dbReference type="NCBI Taxonomy" id="1927959"/>
    <lineage>
        <taxon>Bacteria</taxon>
        <taxon>Pseudomonadati</taxon>
        <taxon>Pseudomonadota</taxon>
        <taxon>Gammaproteobacteria</taxon>
        <taxon>Lysobacterales</taxon>
        <taxon>Rhodanobacteraceae</taxon>
        <taxon>Dyella</taxon>
    </lineage>
</organism>
<keyword evidence="7" id="KW-0472">Membrane</keyword>
<dbReference type="Pfam" id="PF03865">
    <property type="entry name" value="ShlB"/>
    <property type="match status" value="1"/>
</dbReference>
<evidence type="ECO:0000256" key="8">
    <source>
        <dbReference type="ARBA" id="ARBA00023237"/>
    </source>
</evidence>
<dbReference type="InterPro" id="IPR027282">
    <property type="entry name" value="TPS"/>
</dbReference>
<protein>
    <submittedName>
        <fullName evidence="11">ShlB/FhaC/HecB family hemolysin secretion/activation protein</fullName>
    </submittedName>
</protein>
<keyword evidence="3" id="KW-0813">Transport</keyword>
<dbReference type="EMBL" id="RYYV01000045">
    <property type="protein sequence ID" value="RUL68715.1"/>
    <property type="molecule type" value="Genomic_DNA"/>
</dbReference>
<dbReference type="PANTHER" id="PTHR34597">
    <property type="entry name" value="SLR1661 PROTEIN"/>
    <property type="match status" value="1"/>
</dbReference>
<name>A0A3S0RH44_9GAMM</name>
<keyword evidence="12" id="KW-1185">Reference proteome</keyword>
<evidence type="ECO:0000256" key="2">
    <source>
        <dbReference type="ARBA" id="ARBA00009055"/>
    </source>
</evidence>
<dbReference type="Proteomes" id="UP000274358">
    <property type="component" value="Unassembled WGS sequence"/>
</dbReference>
<evidence type="ECO:0000256" key="3">
    <source>
        <dbReference type="ARBA" id="ARBA00022448"/>
    </source>
</evidence>
<evidence type="ECO:0000313" key="11">
    <source>
        <dbReference type="EMBL" id="RUL68715.1"/>
    </source>
</evidence>
<dbReference type="Pfam" id="PF17287">
    <property type="entry name" value="POTRA_3"/>
    <property type="match status" value="1"/>
</dbReference>
<keyword evidence="8" id="KW-0998">Cell outer membrane</keyword>
<comment type="subcellular location">
    <subcellularLocation>
        <location evidence="1">Cell outer membrane</location>
    </subcellularLocation>
</comment>
<evidence type="ECO:0000256" key="1">
    <source>
        <dbReference type="ARBA" id="ARBA00004442"/>
    </source>
</evidence>
<dbReference type="PANTHER" id="PTHR34597:SF3">
    <property type="entry name" value="OUTER MEMBRANE TRANSPORTER CDIB"/>
    <property type="match status" value="1"/>
</dbReference>
<evidence type="ECO:0000256" key="9">
    <source>
        <dbReference type="SAM" id="MobiDB-lite"/>
    </source>
</evidence>
<reference evidence="11 12" key="1">
    <citation type="submission" date="2018-12" db="EMBL/GenBank/DDBJ databases">
        <title>Dyella dinghuensis sp. nov. DHOA06 and Dyella choica sp. nov. 4M-K27, isolated from forest soil.</title>
        <authorList>
            <person name="Qiu L.-H."/>
            <person name="Gao Z.-H."/>
        </authorList>
    </citation>
    <scope>NUCLEOTIDE SEQUENCE [LARGE SCALE GENOMIC DNA]</scope>
    <source>
        <strain evidence="11 12">4M-K27</strain>
    </source>
</reference>
<evidence type="ECO:0000256" key="7">
    <source>
        <dbReference type="ARBA" id="ARBA00023136"/>
    </source>
</evidence>
<dbReference type="Pfam" id="PF08479">
    <property type="entry name" value="POTRA_2"/>
    <property type="match status" value="1"/>
</dbReference>
<dbReference type="InterPro" id="IPR051544">
    <property type="entry name" value="TPS_OM_transporter"/>
</dbReference>
<dbReference type="PROSITE" id="PS51779">
    <property type="entry name" value="POTRA"/>
    <property type="match status" value="1"/>
</dbReference>
<feature type="domain" description="POTRA" evidence="10">
    <location>
        <begin position="105"/>
        <end position="180"/>
    </location>
</feature>
<comment type="caution">
    <text evidence="11">The sequence shown here is derived from an EMBL/GenBank/DDBJ whole genome shotgun (WGS) entry which is preliminary data.</text>
</comment>
<dbReference type="InterPro" id="IPR013686">
    <property type="entry name" value="Polypept-transport_assoc_ShlB"/>
</dbReference>
<dbReference type="PIRSF" id="PIRSF029745">
    <property type="entry name" value="FhaC"/>
    <property type="match status" value="1"/>
</dbReference>
<dbReference type="AlphaFoldDB" id="A0A3S0RH44"/>
<proteinExistence type="inferred from homology"/>
<dbReference type="GO" id="GO:0009279">
    <property type="term" value="C:cell outer membrane"/>
    <property type="evidence" value="ECO:0007669"/>
    <property type="project" value="UniProtKB-SubCell"/>
</dbReference>
<dbReference type="Gene3D" id="3.10.20.310">
    <property type="entry name" value="membrane protein fhac"/>
    <property type="match status" value="1"/>
</dbReference>
<comment type="similarity">
    <text evidence="2">Belongs to the TPS (TC 1.B.20) family.</text>
</comment>
<evidence type="ECO:0000313" key="12">
    <source>
        <dbReference type="Proteomes" id="UP000274358"/>
    </source>
</evidence>
<feature type="region of interest" description="Disordered" evidence="9">
    <location>
        <begin position="55"/>
        <end position="75"/>
    </location>
</feature>
<dbReference type="InterPro" id="IPR005565">
    <property type="entry name" value="Hemolysn_activator_HlyB_C"/>
</dbReference>
<evidence type="ECO:0000256" key="6">
    <source>
        <dbReference type="ARBA" id="ARBA00022927"/>
    </source>
</evidence>
<dbReference type="GO" id="GO:0008320">
    <property type="term" value="F:protein transmembrane transporter activity"/>
    <property type="evidence" value="ECO:0007669"/>
    <property type="project" value="TreeGrafter"/>
</dbReference>
<dbReference type="GO" id="GO:0098046">
    <property type="term" value="C:type V protein secretion system complex"/>
    <property type="evidence" value="ECO:0007669"/>
    <property type="project" value="TreeGrafter"/>
</dbReference>
<accession>A0A3S0RH44</accession>
<dbReference type="GO" id="GO:0046819">
    <property type="term" value="P:protein secretion by the type V secretion system"/>
    <property type="evidence" value="ECO:0007669"/>
    <property type="project" value="TreeGrafter"/>
</dbReference>
<keyword evidence="6" id="KW-0653">Protein transport</keyword>
<keyword evidence="5" id="KW-0812">Transmembrane</keyword>
<dbReference type="Gene3D" id="2.40.160.50">
    <property type="entry name" value="membrane protein fhac: a member of the omp85/tpsb transporter family"/>
    <property type="match status" value="1"/>
</dbReference>
<keyword evidence="4" id="KW-1134">Transmembrane beta strand</keyword>
<dbReference type="InterPro" id="IPR034746">
    <property type="entry name" value="POTRA"/>
</dbReference>
<evidence type="ECO:0000256" key="4">
    <source>
        <dbReference type="ARBA" id="ARBA00022452"/>
    </source>
</evidence>
<sequence>MRGTGHKRIFQGAAGGMRGKTRGFWRRSCARRATSTWLFSLIAVAVGHAPTARAQSAAAEQAQRDQAQRQAQQREALRAAPDVRLQAGEQIDYHLTTVPAETPCFRIQAIALEGAHAQDFGFVQKYLDAYRGECIGQQGLRLLAHRTSDLILARGYITSRVVIPEQNLATGKLRVVLLAGTVGAVRFAPGSATAFWQNALPIKPGDVLNLRAIEQGLEQLKRVPSQEAKIDIAPGAQPGTSDLLLSIARGKSWRVMASFDDSGGYDTGKDQGGLTLAVDQPLGINDLLSIGYTHSVGDYGHVKGTHGGNFSYSVPWGDWTFSLASSNYAYRQSVFGSLQTFAYTGNSRSTSFSATRLLHRDAHSRTSLQMTLATRHEHSYVDSVEVQTQRRKVTSAELALIQRRYLGVAQLDLRLAYRWGVPWLGGQWQPSVNGGPTNRYGVTVFDGSLSLPFQAFGTPWMWLSELHAQATGDRLYAEDYLTAGGRYTVRGYDGNTVLGGNHGAYWRNTLNLPIGSSGVTLYAGVDAGHVGGEASRAYASHSLSGAVTGMRGTRWGLSWDLFAGWPLQAPRGFPTRHPSAGMQWIYTY</sequence>
<evidence type="ECO:0000259" key="10">
    <source>
        <dbReference type="PROSITE" id="PS51779"/>
    </source>
</evidence>
<dbReference type="InterPro" id="IPR035251">
    <property type="entry name" value="ShlB_POTRA"/>
</dbReference>
<gene>
    <name evidence="11" type="ORF">EKH80_23290</name>
</gene>